<sequence length="637" mass="71970">MSATSESSHKALPSEVKGHTWDDDDGQGSSGVPELDETWDAGWEDPAAEDNISLPDRINRFAADEKDLKNFWSVTFSPRRYKALTEFYTNQLTALAAATPSFDALDQESQVDYLLLQNHIQRSLRRRKLEARRDSDAAPLLPFAPPLVELCEARQACDFDALDPKHIAAAMHDATGAVVETQARIVSGRLQVSKEAAYQAIKNIENLLERLADLYGFFRGFQPSFDWWVQAPYSGLTDAIQSLVPIIATKLAGMRSHDSPDEIIGEPIGKAGLLVELEAEMIPYSPRELLAIANQKYEWCEKEMKKAASELGFGDDWKAALRHVQNIYVEPGEQPQLVQSLIGSATTYVKQHDLVTVPPLAEKTWRMFMMTPAAQKVNPFFLGGPSIIVSYPTAAMAHADKLMSMRGNGPHLSKATAFHEMIPGHHLQLFVGARARPYRRLFDTPFYTEGWAMYWELVLWDRGDFFTSPEDRVGTLFWRMHRCARILFSIRFHLGLLTPRECVDLLVDMVGHERATAEGEVRRSLAGDYSPLYQAGYFLGAMQLYALRQEILGEGDGVMMMMMMMGEKAFHDRVLAANQMPIELLRALIRGETLSRDYKSKWKFYDDVTELETEVTELKAKITETESNMKEIIDKRA</sequence>
<dbReference type="PANTHER" id="PTHR33361:SF15">
    <property type="entry name" value="DUF885 FAMILY LIPOPROTEIN"/>
    <property type="match status" value="1"/>
</dbReference>
<dbReference type="GeneID" id="63838879"/>
<accession>A0A9P4XUV8</accession>
<feature type="region of interest" description="Disordered" evidence="2">
    <location>
        <begin position="1"/>
        <end position="41"/>
    </location>
</feature>
<proteinExistence type="predicted"/>
<keyword evidence="4" id="KW-1185">Reference proteome</keyword>
<dbReference type="PANTHER" id="PTHR33361">
    <property type="entry name" value="GLR0591 PROTEIN"/>
    <property type="match status" value="1"/>
</dbReference>
<evidence type="ECO:0000313" key="4">
    <source>
        <dbReference type="Proteomes" id="UP000803844"/>
    </source>
</evidence>
<feature type="coiled-coil region" evidence="1">
    <location>
        <begin position="608"/>
        <end position="635"/>
    </location>
</feature>
<organism evidence="3 4">
    <name type="scientific">Cryphonectria parasitica (strain ATCC 38755 / EP155)</name>
    <dbReference type="NCBI Taxonomy" id="660469"/>
    <lineage>
        <taxon>Eukaryota</taxon>
        <taxon>Fungi</taxon>
        <taxon>Dikarya</taxon>
        <taxon>Ascomycota</taxon>
        <taxon>Pezizomycotina</taxon>
        <taxon>Sordariomycetes</taxon>
        <taxon>Sordariomycetidae</taxon>
        <taxon>Diaporthales</taxon>
        <taxon>Cryphonectriaceae</taxon>
        <taxon>Cryphonectria-Endothia species complex</taxon>
        <taxon>Cryphonectria</taxon>
    </lineage>
</organism>
<dbReference type="Pfam" id="PF05960">
    <property type="entry name" value="DUF885"/>
    <property type="match status" value="1"/>
</dbReference>
<protein>
    <recommendedName>
        <fullName evidence="5">X-Pro dipeptidyl-peptidase</fullName>
    </recommendedName>
</protein>
<dbReference type="AlphaFoldDB" id="A0A9P4XUV8"/>
<gene>
    <name evidence="3" type="ORF">M406DRAFT_342224</name>
</gene>
<evidence type="ECO:0000256" key="2">
    <source>
        <dbReference type="SAM" id="MobiDB-lite"/>
    </source>
</evidence>
<reference evidence="3" key="1">
    <citation type="journal article" date="2020" name="Phytopathology">
        <title>Genome sequence of the chestnut blight fungus Cryphonectria parasitica EP155: A fundamental resource for an archetypical invasive plant pathogen.</title>
        <authorList>
            <person name="Crouch J.A."/>
            <person name="Dawe A."/>
            <person name="Aerts A."/>
            <person name="Barry K."/>
            <person name="Churchill A.C.L."/>
            <person name="Grimwood J."/>
            <person name="Hillman B."/>
            <person name="Milgroom M.G."/>
            <person name="Pangilinan J."/>
            <person name="Smith M."/>
            <person name="Salamov A."/>
            <person name="Schmutz J."/>
            <person name="Yadav J."/>
            <person name="Grigoriev I.V."/>
            <person name="Nuss D."/>
        </authorList>
    </citation>
    <scope>NUCLEOTIDE SEQUENCE</scope>
    <source>
        <strain evidence="3">EP155</strain>
    </source>
</reference>
<evidence type="ECO:0000313" key="3">
    <source>
        <dbReference type="EMBL" id="KAF3761429.1"/>
    </source>
</evidence>
<comment type="caution">
    <text evidence="3">The sequence shown here is derived from an EMBL/GenBank/DDBJ whole genome shotgun (WGS) entry which is preliminary data.</text>
</comment>
<dbReference type="Proteomes" id="UP000803844">
    <property type="component" value="Unassembled WGS sequence"/>
</dbReference>
<dbReference type="EMBL" id="MU032351">
    <property type="protein sequence ID" value="KAF3761429.1"/>
    <property type="molecule type" value="Genomic_DNA"/>
</dbReference>
<dbReference type="OrthoDB" id="5959877at2759"/>
<evidence type="ECO:0008006" key="5">
    <source>
        <dbReference type="Google" id="ProtNLM"/>
    </source>
</evidence>
<evidence type="ECO:0000256" key="1">
    <source>
        <dbReference type="SAM" id="Coils"/>
    </source>
</evidence>
<keyword evidence="1" id="KW-0175">Coiled coil</keyword>
<name>A0A9P4XUV8_CRYP1</name>
<dbReference type="InterPro" id="IPR010281">
    <property type="entry name" value="DUF885"/>
</dbReference>
<dbReference type="RefSeq" id="XP_040772408.1">
    <property type="nucleotide sequence ID" value="XM_040921750.1"/>
</dbReference>